<dbReference type="PROSITE" id="PS51257">
    <property type="entry name" value="PROKAR_LIPOPROTEIN"/>
    <property type="match status" value="1"/>
</dbReference>
<evidence type="ECO:0000256" key="2">
    <source>
        <dbReference type="SAM" id="SignalP"/>
    </source>
</evidence>
<evidence type="ECO:0000256" key="1">
    <source>
        <dbReference type="SAM" id="MobiDB-lite"/>
    </source>
</evidence>
<proteinExistence type="predicted"/>
<evidence type="ECO:0000313" key="4">
    <source>
        <dbReference type="Proteomes" id="UP000070531"/>
    </source>
</evidence>
<gene>
    <name evidence="3" type="ORF">HMPREF1860_00759</name>
</gene>
<sequence>MKKNIYIILCIFNIVLLSACSPGVNNDTDEDYDKLFPFKGIDKPKISYDDQALQLASIDMNEQSYIYPGVDIKGEKRTYTITLTCTFFEKDLQGNLISDEDLSSTYFIRYIDANKKLKTITSKDYSSEDDKEDEPEGSTDDDSDDSSEDNPEDNPEKNTEDTNIKILKNGKELKIIYQAISGFPMFLQVKGGGPSNSSVRANISAISNDGFTIVRPLHVEQFQNEEGINLIKNPFCGYIILP</sequence>
<evidence type="ECO:0000313" key="3">
    <source>
        <dbReference type="EMBL" id="KXB79002.1"/>
    </source>
</evidence>
<feature type="region of interest" description="Disordered" evidence="1">
    <location>
        <begin position="122"/>
        <end position="163"/>
    </location>
</feature>
<protein>
    <recommendedName>
        <fullName evidence="5">Lipoprotein</fullName>
    </recommendedName>
</protein>
<name>A0A134BGC4_9BACT</name>
<evidence type="ECO:0008006" key="5">
    <source>
        <dbReference type="Google" id="ProtNLM"/>
    </source>
</evidence>
<dbReference type="AlphaFoldDB" id="A0A134BGC4"/>
<dbReference type="EMBL" id="LSDL01000034">
    <property type="protein sequence ID" value="KXB79002.1"/>
    <property type="molecule type" value="Genomic_DNA"/>
</dbReference>
<feature type="signal peptide" evidence="2">
    <location>
        <begin position="1"/>
        <end position="19"/>
    </location>
</feature>
<dbReference type="PATRIC" id="fig|419005.5.peg.760"/>
<comment type="caution">
    <text evidence="3">The sequence shown here is derived from an EMBL/GenBank/DDBJ whole genome shotgun (WGS) entry which is preliminary data.</text>
</comment>
<accession>A0A134BGC4</accession>
<organism evidence="3">
    <name type="scientific">Prevotella amnii</name>
    <dbReference type="NCBI Taxonomy" id="419005"/>
    <lineage>
        <taxon>Bacteria</taxon>
        <taxon>Pseudomonadati</taxon>
        <taxon>Bacteroidota</taxon>
        <taxon>Bacteroidia</taxon>
        <taxon>Bacteroidales</taxon>
        <taxon>Prevotellaceae</taxon>
        <taxon>Prevotella</taxon>
    </lineage>
</organism>
<dbReference type="Proteomes" id="UP000070531">
    <property type="component" value="Unassembled WGS sequence"/>
</dbReference>
<feature type="compositionally biased region" description="Basic and acidic residues" evidence="1">
    <location>
        <begin position="154"/>
        <end position="163"/>
    </location>
</feature>
<feature type="compositionally biased region" description="Acidic residues" evidence="1">
    <location>
        <begin position="127"/>
        <end position="153"/>
    </location>
</feature>
<keyword evidence="2" id="KW-0732">Signal</keyword>
<dbReference type="STRING" id="419005.HMPREF1860_00759"/>
<reference evidence="3 4" key="1">
    <citation type="submission" date="2016-01" db="EMBL/GenBank/DDBJ databases">
        <authorList>
            <person name="Oliw E.H."/>
        </authorList>
    </citation>
    <scope>NUCLEOTIDE SEQUENCE [LARGE SCALE GENOMIC DNA]</scope>
    <source>
        <strain evidence="3 4">DNF00307</strain>
    </source>
</reference>
<dbReference type="RefSeq" id="WP_060932738.1">
    <property type="nucleotide sequence ID" value="NZ_KQ960498.1"/>
</dbReference>
<feature type="chain" id="PRO_5007462487" description="Lipoprotein" evidence="2">
    <location>
        <begin position="20"/>
        <end position="242"/>
    </location>
</feature>